<dbReference type="InterPro" id="IPR029000">
    <property type="entry name" value="Cyclophilin-like_dom_sf"/>
</dbReference>
<dbReference type="Gene3D" id="2.40.100.10">
    <property type="entry name" value="Cyclophilin-like"/>
    <property type="match status" value="1"/>
</dbReference>
<protein>
    <recommendedName>
        <fullName evidence="1">peptidylprolyl isomerase</fullName>
        <ecNumber evidence="1">5.2.1.8</ecNumber>
    </recommendedName>
</protein>
<comment type="caution">
    <text evidence="6">The sequence shown here is derived from an EMBL/GenBank/DDBJ whole genome shotgun (WGS) entry which is preliminary data.</text>
</comment>
<keyword evidence="4" id="KW-0732">Signal</keyword>
<keyword evidence="2" id="KW-0697">Rotamase</keyword>
<dbReference type="InterPro" id="IPR002130">
    <property type="entry name" value="Cyclophilin-type_PPIase_dom"/>
</dbReference>
<sequence length="206" mass="21709">MKRLLLLPALLLATAQTALPPPAPTPSTAPADTVDVTITTTAGPITVALDRGHAPISTANFLRYVDGKRFDGIAFYRSMKLPWNAGLIQAGQRDGKKIFPPIRHEPTTTTGLSHVEGTISMARREPGSAQGEWTIMIGDMTGLDAKPGPNPPADPGYAAFGKVVGGMDVVKAIWAAPTDPQKGEGAMKGQLLTAPVRILTVRRATP</sequence>
<dbReference type="InterPro" id="IPR044665">
    <property type="entry name" value="E_coli_cyclophilin_A-like"/>
</dbReference>
<dbReference type="Pfam" id="PF00160">
    <property type="entry name" value="Pro_isomerase"/>
    <property type="match status" value="1"/>
</dbReference>
<gene>
    <name evidence="6" type="ORF">GGQ96_003504</name>
</gene>
<keyword evidence="3 6" id="KW-0413">Isomerase</keyword>
<dbReference type="Proteomes" id="UP000574769">
    <property type="component" value="Unassembled WGS sequence"/>
</dbReference>
<dbReference type="EMBL" id="JACHNY010000009">
    <property type="protein sequence ID" value="MBB4619351.1"/>
    <property type="molecule type" value="Genomic_DNA"/>
</dbReference>
<evidence type="ECO:0000313" key="7">
    <source>
        <dbReference type="Proteomes" id="UP000574769"/>
    </source>
</evidence>
<accession>A0A7W7EZK6</accession>
<evidence type="ECO:0000256" key="1">
    <source>
        <dbReference type="ARBA" id="ARBA00013194"/>
    </source>
</evidence>
<dbReference type="GO" id="GO:0003755">
    <property type="term" value="F:peptidyl-prolyl cis-trans isomerase activity"/>
    <property type="evidence" value="ECO:0007669"/>
    <property type="project" value="UniProtKB-KW"/>
</dbReference>
<name>A0A7W7EZK6_9SPHN</name>
<dbReference type="AlphaFoldDB" id="A0A7W7EZK6"/>
<evidence type="ECO:0000256" key="3">
    <source>
        <dbReference type="ARBA" id="ARBA00023235"/>
    </source>
</evidence>
<organism evidence="6 7">
    <name type="scientific">Sphingomonas abaci</name>
    <dbReference type="NCBI Taxonomy" id="237611"/>
    <lineage>
        <taxon>Bacteria</taxon>
        <taxon>Pseudomonadati</taxon>
        <taxon>Pseudomonadota</taxon>
        <taxon>Alphaproteobacteria</taxon>
        <taxon>Sphingomonadales</taxon>
        <taxon>Sphingomonadaceae</taxon>
        <taxon>Sphingomonas</taxon>
    </lineage>
</organism>
<feature type="chain" id="PRO_5031166432" description="peptidylprolyl isomerase" evidence="4">
    <location>
        <begin position="21"/>
        <end position="206"/>
    </location>
</feature>
<proteinExistence type="predicted"/>
<dbReference type="EC" id="5.2.1.8" evidence="1"/>
<evidence type="ECO:0000256" key="4">
    <source>
        <dbReference type="SAM" id="SignalP"/>
    </source>
</evidence>
<evidence type="ECO:0000313" key="6">
    <source>
        <dbReference type="EMBL" id="MBB4619351.1"/>
    </source>
</evidence>
<evidence type="ECO:0000256" key="2">
    <source>
        <dbReference type="ARBA" id="ARBA00023110"/>
    </source>
</evidence>
<dbReference type="PROSITE" id="PS50072">
    <property type="entry name" value="CSA_PPIASE_2"/>
    <property type="match status" value="1"/>
</dbReference>
<dbReference type="SUPFAM" id="SSF50891">
    <property type="entry name" value="Cyclophilin-like"/>
    <property type="match status" value="1"/>
</dbReference>
<dbReference type="RefSeq" id="WP_184116674.1">
    <property type="nucleotide sequence ID" value="NZ_JACHNY010000009.1"/>
</dbReference>
<feature type="domain" description="PPIase cyclophilin-type" evidence="5">
    <location>
        <begin position="40"/>
        <end position="206"/>
    </location>
</feature>
<feature type="signal peptide" evidence="4">
    <location>
        <begin position="1"/>
        <end position="20"/>
    </location>
</feature>
<evidence type="ECO:0000259" key="5">
    <source>
        <dbReference type="PROSITE" id="PS50072"/>
    </source>
</evidence>
<dbReference type="PANTHER" id="PTHR43246">
    <property type="entry name" value="PEPTIDYL-PROLYL CIS-TRANS ISOMERASE CYP38, CHLOROPLASTIC"/>
    <property type="match status" value="1"/>
</dbReference>
<reference evidence="6 7" key="1">
    <citation type="submission" date="2020-08" db="EMBL/GenBank/DDBJ databases">
        <title>Genomic Encyclopedia of Type Strains, Phase IV (KMG-IV): sequencing the most valuable type-strain genomes for metagenomic binning, comparative biology and taxonomic classification.</title>
        <authorList>
            <person name="Goeker M."/>
        </authorList>
    </citation>
    <scope>NUCLEOTIDE SEQUENCE [LARGE SCALE GENOMIC DNA]</scope>
    <source>
        <strain evidence="6 7">DSM 15867</strain>
    </source>
</reference>
<keyword evidence="7" id="KW-1185">Reference proteome</keyword>